<organism evidence="3 4">
    <name type="scientific">Veronia pacifica</name>
    <dbReference type="NCBI Taxonomy" id="1080227"/>
    <lineage>
        <taxon>Bacteria</taxon>
        <taxon>Pseudomonadati</taxon>
        <taxon>Pseudomonadota</taxon>
        <taxon>Gammaproteobacteria</taxon>
        <taxon>Vibrionales</taxon>
        <taxon>Vibrionaceae</taxon>
        <taxon>Veronia</taxon>
    </lineage>
</organism>
<accession>A0A1C3ERV0</accession>
<evidence type="ECO:0000313" key="4">
    <source>
        <dbReference type="Proteomes" id="UP000094936"/>
    </source>
</evidence>
<name>A0A1C3ERV0_9GAMM</name>
<dbReference type="GO" id="GO:0016758">
    <property type="term" value="F:hexosyltransferase activity"/>
    <property type="evidence" value="ECO:0007669"/>
    <property type="project" value="TreeGrafter"/>
</dbReference>
<proteinExistence type="predicted"/>
<dbReference type="InterPro" id="IPR004629">
    <property type="entry name" value="WecG_TagA_CpsF"/>
</dbReference>
<dbReference type="EMBL" id="LYBM01000002">
    <property type="protein sequence ID" value="ODA35972.1"/>
    <property type="molecule type" value="Genomic_DNA"/>
</dbReference>
<evidence type="ECO:0000313" key="3">
    <source>
        <dbReference type="EMBL" id="ODA35972.1"/>
    </source>
</evidence>
<keyword evidence="4" id="KW-1185">Reference proteome</keyword>
<dbReference type="CDD" id="cd06533">
    <property type="entry name" value="Glyco_transf_WecG_TagA"/>
    <property type="match status" value="1"/>
</dbReference>
<dbReference type="Pfam" id="PF03808">
    <property type="entry name" value="Glyco_tran_WecG"/>
    <property type="match status" value="1"/>
</dbReference>
<dbReference type="STRING" id="1080227.A8L45_01670"/>
<dbReference type="AlphaFoldDB" id="A0A1C3ERV0"/>
<dbReference type="PANTHER" id="PTHR34136">
    <property type="match status" value="1"/>
</dbReference>
<sequence>MISFVNPFSYYQLKGDSKYRDIDKLFSDGLLLCTLHRIFFRKIARASFDFSSVADFVFEEALHQNARLAIVGATDDENRKAVDIIERKYPGINIVYTSNGYIKRDQLLLESIESVMPDLVILGMGTPHQENYALFLKDNLHNDCLIITCGGFLTQTSIREDYYFPVVKKLGLRWLQRAIMHKHVRKRLLKEYPLFIIRYISENIYHKLIN</sequence>
<protein>
    <recommendedName>
        <fullName evidence="5">Glycosyl transferase</fullName>
    </recommendedName>
</protein>
<evidence type="ECO:0000256" key="2">
    <source>
        <dbReference type="ARBA" id="ARBA00022679"/>
    </source>
</evidence>
<evidence type="ECO:0008006" key="5">
    <source>
        <dbReference type="Google" id="ProtNLM"/>
    </source>
</evidence>
<dbReference type="Proteomes" id="UP000094936">
    <property type="component" value="Unassembled WGS sequence"/>
</dbReference>
<comment type="caution">
    <text evidence="3">The sequence shown here is derived from an EMBL/GenBank/DDBJ whole genome shotgun (WGS) entry which is preliminary data.</text>
</comment>
<dbReference type="PANTHER" id="PTHR34136:SF1">
    <property type="entry name" value="UDP-N-ACETYL-D-MANNOSAMINURONIC ACID TRANSFERASE"/>
    <property type="match status" value="1"/>
</dbReference>
<keyword evidence="2" id="KW-0808">Transferase</keyword>
<reference evidence="3 4" key="1">
    <citation type="submission" date="2016-05" db="EMBL/GenBank/DDBJ databases">
        <title>Genomic Taxonomy of the Vibrionaceae.</title>
        <authorList>
            <person name="Gomez-Gil B."/>
            <person name="Enciso-Ibarra J."/>
        </authorList>
    </citation>
    <scope>NUCLEOTIDE SEQUENCE [LARGE SCALE GENOMIC DNA]</scope>
    <source>
        <strain evidence="3 4">CAIM 1920</strain>
    </source>
</reference>
<evidence type="ECO:0000256" key="1">
    <source>
        <dbReference type="ARBA" id="ARBA00022676"/>
    </source>
</evidence>
<gene>
    <name evidence="3" type="ORF">A8L45_01670</name>
</gene>
<keyword evidence="1" id="KW-0328">Glycosyltransferase</keyword>